<evidence type="ECO:0000256" key="3">
    <source>
        <dbReference type="ARBA" id="ARBA00023163"/>
    </source>
</evidence>
<keyword evidence="3" id="KW-0804">Transcription</keyword>
<dbReference type="Gene3D" id="3.30.310.10">
    <property type="entry name" value="TATA-Binding Protein"/>
    <property type="match status" value="2"/>
</dbReference>
<name>A0A9P4QWE8_9PLEO</name>
<evidence type="ECO:0000256" key="1">
    <source>
        <dbReference type="ARBA" id="ARBA00005560"/>
    </source>
</evidence>
<evidence type="ECO:0000313" key="4">
    <source>
        <dbReference type="EMBL" id="KAF2733700.1"/>
    </source>
</evidence>
<dbReference type="OrthoDB" id="2127950at2759"/>
<dbReference type="SUPFAM" id="SSF55945">
    <property type="entry name" value="TATA-box binding protein-like"/>
    <property type="match status" value="2"/>
</dbReference>
<dbReference type="Proteomes" id="UP000799444">
    <property type="component" value="Unassembled WGS sequence"/>
</dbReference>
<accession>A0A9P4QWE8</accession>
<comment type="similarity">
    <text evidence="1">Belongs to the TBP family.</text>
</comment>
<reference evidence="4" key="1">
    <citation type="journal article" date="2020" name="Stud. Mycol.">
        <title>101 Dothideomycetes genomes: a test case for predicting lifestyles and emergence of pathogens.</title>
        <authorList>
            <person name="Haridas S."/>
            <person name="Albert R."/>
            <person name="Binder M."/>
            <person name="Bloem J."/>
            <person name="Labutti K."/>
            <person name="Salamov A."/>
            <person name="Andreopoulos B."/>
            <person name="Baker S."/>
            <person name="Barry K."/>
            <person name="Bills G."/>
            <person name="Bluhm B."/>
            <person name="Cannon C."/>
            <person name="Castanera R."/>
            <person name="Culley D."/>
            <person name="Daum C."/>
            <person name="Ezra D."/>
            <person name="Gonzalez J."/>
            <person name="Henrissat B."/>
            <person name="Kuo A."/>
            <person name="Liang C."/>
            <person name="Lipzen A."/>
            <person name="Lutzoni F."/>
            <person name="Magnuson J."/>
            <person name="Mondo S."/>
            <person name="Nolan M."/>
            <person name="Ohm R."/>
            <person name="Pangilinan J."/>
            <person name="Park H.-J."/>
            <person name="Ramirez L."/>
            <person name="Alfaro M."/>
            <person name="Sun H."/>
            <person name="Tritt A."/>
            <person name="Yoshinaga Y."/>
            <person name="Zwiers L.-H."/>
            <person name="Turgeon B."/>
            <person name="Goodwin S."/>
            <person name="Spatafora J."/>
            <person name="Crous P."/>
            <person name="Grigoriev I."/>
        </authorList>
    </citation>
    <scope>NUCLEOTIDE SEQUENCE</scope>
    <source>
        <strain evidence="4">CBS 125425</strain>
    </source>
</reference>
<comment type="caution">
    <text evidence="4">The sequence shown here is derived from an EMBL/GenBank/DDBJ whole genome shotgun (WGS) entry which is preliminary data.</text>
</comment>
<dbReference type="GO" id="GO:0003677">
    <property type="term" value="F:DNA binding"/>
    <property type="evidence" value="ECO:0007669"/>
    <property type="project" value="UniProtKB-KW"/>
</dbReference>
<dbReference type="InterPro" id="IPR000814">
    <property type="entry name" value="TBP"/>
</dbReference>
<dbReference type="PRINTS" id="PR00686">
    <property type="entry name" value="TIFACTORIID"/>
</dbReference>
<dbReference type="Pfam" id="PF00352">
    <property type="entry name" value="TBP"/>
    <property type="match status" value="2"/>
</dbReference>
<dbReference type="InterPro" id="IPR012295">
    <property type="entry name" value="TBP_dom_sf"/>
</dbReference>
<dbReference type="AlphaFoldDB" id="A0A9P4QWE8"/>
<dbReference type="PANTHER" id="PTHR10126">
    <property type="entry name" value="TATA-BOX BINDING PROTEIN"/>
    <property type="match status" value="1"/>
</dbReference>
<dbReference type="CDD" id="cd00652">
    <property type="entry name" value="TBP_TLF"/>
    <property type="match status" value="1"/>
</dbReference>
<protein>
    <submittedName>
        <fullName evidence="4">TBP-domain-containing protein</fullName>
    </submittedName>
</protein>
<dbReference type="EMBL" id="ML996158">
    <property type="protein sequence ID" value="KAF2733700.1"/>
    <property type="molecule type" value="Genomic_DNA"/>
</dbReference>
<gene>
    <name evidence="4" type="ORF">EJ04DRAFT_564945</name>
</gene>
<evidence type="ECO:0000313" key="5">
    <source>
        <dbReference type="Proteomes" id="UP000799444"/>
    </source>
</evidence>
<dbReference type="GO" id="GO:0006352">
    <property type="term" value="P:DNA-templated transcription initiation"/>
    <property type="evidence" value="ECO:0007669"/>
    <property type="project" value="InterPro"/>
</dbReference>
<organism evidence="4 5">
    <name type="scientific">Polyplosphaeria fusca</name>
    <dbReference type="NCBI Taxonomy" id="682080"/>
    <lineage>
        <taxon>Eukaryota</taxon>
        <taxon>Fungi</taxon>
        <taxon>Dikarya</taxon>
        <taxon>Ascomycota</taxon>
        <taxon>Pezizomycotina</taxon>
        <taxon>Dothideomycetes</taxon>
        <taxon>Pleosporomycetidae</taxon>
        <taxon>Pleosporales</taxon>
        <taxon>Tetraplosphaeriaceae</taxon>
        <taxon>Polyplosphaeria</taxon>
    </lineage>
</organism>
<keyword evidence="5" id="KW-1185">Reference proteome</keyword>
<sequence length="238" mass="26328">MDEAFELAVHAHNNPAYGSLAQEAGAAAAAEQVASEVDLGQHPSGIIPHISNTVGTCNLRVHVDLNYVSKRVRNCEYNARRCAACVIRIREPKATAMVFASGKMLVTGAKSEEECRLAARKFALIIKKTLSKPEDNFETAVKFEDFKIVNIVASTGVNFPLKLQEFAIRHNRFSTFEPELFPGLVYKMMRPKVTLLVFTSGKIVMTGAKTRDDVYEAFELMYPALKEYRKLDAAPVGA</sequence>
<evidence type="ECO:0000256" key="2">
    <source>
        <dbReference type="ARBA" id="ARBA00023125"/>
    </source>
</evidence>
<keyword evidence="2" id="KW-0238">DNA-binding</keyword>
<proteinExistence type="inferred from homology"/>